<evidence type="ECO:0000313" key="2">
    <source>
        <dbReference type="Proteomes" id="UP000483035"/>
    </source>
</evidence>
<name>A0A6L9UAC7_9HYPH</name>
<dbReference type="AlphaFoldDB" id="A0A6L9UAC7"/>
<dbReference type="RefSeq" id="WP_163987536.1">
    <property type="nucleotide sequence ID" value="NZ_WUEY01000006.1"/>
</dbReference>
<gene>
    <name evidence="1" type="ORF">GR212_15870</name>
</gene>
<protein>
    <submittedName>
        <fullName evidence="1">Uncharacterized protein</fullName>
    </submittedName>
</protein>
<dbReference type="EMBL" id="WUEY01000006">
    <property type="protein sequence ID" value="NEI71057.1"/>
    <property type="molecule type" value="Genomic_DNA"/>
</dbReference>
<dbReference type="Proteomes" id="UP000483035">
    <property type="component" value="Unassembled WGS sequence"/>
</dbReference>
<evidence type="ECO:0000313" key="1">
    <source>
        <dbReference type="EMBL" id="NEI71057.1"/>
    </source>
</evidence>
<reference evidence="1 2" key="1">
    <citation type="submission" date="2019-12" db="EMBL/GenBank/DDBJ databases">
        <title>Rhizobium genotypes associated with high levels of biological nitrogen fixation by grain legumes in a temperate-maritime cropping system.</title>
        <authorList>
            <person name="Maluk M."/>
            <person name="Francesc Ferrando Molina F."/>
            <person name="Lopez Del Egido L."/>
            <person name="Lafos M."/>
            <person name="Langarica-Fuentes A."/>
            <person name="Gebre Yohannes G."/>
            <person name="Young M.W."/>
            <person name="Martin P."/>
            <person name="Gantlett R."/>
            <person name="Kenicer G."/>
            <person name="Hawes C."/>
            <person name="Begg G.S."/>
            <person name="Quilliam R.S."/>
            <person name="Squire G.R."/>
            <person name="Poole P.S."/>
            <person name="Young P.W."/>
            <person name="Iannetta P.M."/>
            <person name="James E.K."/>
        </authorList>
    </citation>
    <scope>NUCLEOTIDE SEQUENCE [LARGE SCALE GENOMIC DNA]</scope>
    <source>
        <strain evidence="1 2">JHI1118</strain>
    </source>
</reference>
<accession>A0A6L9UAC7</accession>
<sequence>MTEGHFKRPAPLPMPAYEPLIVTPVASKKRPGNVIAFIGRQMCFFEKEKPQPAVDVPIEVMILCPIYGRNAEGVIEHHRVFALVLRVVTEEWTLIEHDGFECAGSMCSTTARMTGPKHLIETRGSRIGPWLTPGRSQIFEADNVNAGSTWRQPYVALRPGKAWVSTKKLTGGDFPLRVEGLARVEDGMYAHAVKKDEVPA</sequence>
<comment type="caution">
    <text evidence="1">The sequence shown here is derived from an EMBL/GenBank/DDBJ whole genome shotgun (WGS) entry which is preliminary data.</text>
</comment>
<proteinExistence type="predicted"/>
<organism evidence="1 2">
    <name type="scientific">Rhizobium lusitanum</name>
    <dbReference type="NCBI Taxonomy" id="293958"/>
    <lineage>
        <taxon>Bacteria</taxon>
        <taxon>Pseudomonadati</taxon>
        <taxon>Pseudomonadota</taxon>
        <taxon>Alphaproteobacteria</taxon>
        <taxon>Hyphomicrobiales</taxon>
        <taxon>Rhizobiaceae</taxon>
        <taxon>Rhizobium/Agrobacterium group</taxon>
        <taxon>Rhizobium</taxon>
    </lineage>
</organism>